<proteinExistence type="predicted"/>
<dbReference type="RefSeq" id="WP_006983456.1">
    <property type="nucleotide sequence ID" value="NZ_ABVL01000035.1"/>
</dbReference>
<sequence>MNTFYSIYSRMSERTKLIIVAMLAFWLGGLLKGNGSSSGRYQPCGNSPTYVLDTQKGTAWELKGTKYEELGSMPSW</sequence>
<dbReference type="STRING" id="497964.CfE428DRAFT_6137"/>
<dbReference type="EMBL" id="ABVL01000035">
    <property type="protein sequence ID" value="EDY16324.1"/>
    <property type="molecule type" value="Genomic_DNA"/>
</dbReference>
<dbReference type="InParanoid" id="B4DB46"/>
<protein>
    <submittedName>
        <fullName evidence="1">Uncharacterized protein</fullName>
    </submittedName>
</protein>
<gene>
    <name evidence="1" type="ORF">CfE428DRAFT_6137</name>
</gene>
<accession>B4DB46</accession>
<dbReference type="AlphaFoldDB" id="B4DB46"/>
<name>B4DB46_9BACT</name>
<dbReference type="Proteomes" id="UP000005824">
    <property type="component" value="Unassembled WGS sequence"/>
</dbReference>
<comment type="caution">
    <text evidence="1">The sequence shown here is derived from an EMBL/GenBank/DDBJ whole genome shotgun (WGS) entry which is preliminary data.</text>
</comment>
<evidence type="ECO:0000313" key="1">
    <source>
        <dbReference type="EMBL" id="EDY16324.1"/>
    </source>
</evidence>
<keyword evidence="2" id="KW-1185">Reference proteome</keyword>
<organism evidence="1 2">
    <name type="scientific">Chthoniobacter flavus Ellin428</name>
    <dbReference type="NCBI Taxonomy" id="497964"/>
    <lineage>
        <taxon>Bacteria</taxon>
        <taxon>Pseudomonadati</taxon>
        <taxon>Verrucomicrobiota</taxon>
        <taxon>Spartobacteria</taxon>
        <taxon>Chthoniobacterales</taxon>
        <taxon>Chthoniobacteraceae</taxon>
        <taxon>Chthoniobacter</taxon>
    </lineage>
</organism>
<reference evidence="1 2" key="1">
    <citation type="journal article" date="2011" name="J. Bacteriol.">
        <title>Genome sequence of Chthoniobacter flavus Ellin428, an aerobic heterotrophic soil bacterium.</title>
        <authorList>
            <person name="Kant R."/>
            <person name="van Passel M.W."/>
            <person name="Palva A."/>
            <person name="Lucas S."/>
            <person name="Lapidus A."/>
            <person name="Glavina Del Rio T."/>
            <person name="Dalin E."/>
            <person name="Tice H."/>
            <person name="Bruce D."/>
            <person name="Goodwin L."/>
            <person name="Pitluck S."/>
            <person name="Larimer F.W."/>
            <person name="Land M.L."/>
            <person name="Hauser L."/>
            <person name="Sangwan P."/>
            <person name="de Vos W.M."/>
            <person name="Janssen P.H."/>
            <person name="Smidt H."/>
        </authorList>
    </citation>
    <scope>NUCLEOTIDE SEQUENCE [LARGE SCALE GENOMIC DNA]</scope>
    <source>
        <strain evidence="1 2">Ellin428</strain>
    </source>
</reference>
<evidence type="ECO:0000313" key="2">
    <source>
        <dbReference type="Proteomes" id="UP000005824"/>
    </source>
</evidence>